<dbReference type="InParanoid" id="E1ZIY5"/>
<gene>
    <name evidence="2" type="ORF">CHLNCDRAFT_58304</name>
</gene>
<organism evidence="3">
    <name type="scientific">Chlorella variabilis</name>
    <name type="common">Green alga</name>
    <dbReference type="NCBI Taxonomy" id="554065"/>
    <lineage>
        <taxon>Eukaryota</taxon>
        <taxon>Viridiplantae</taxon>
        <taxon>Chlorophyta</taxon>
        <taxon>core chlorophytes</taxon>
        <taxon>Trebouxiophyceae</taxon>
        <taxon>Chlorellales</taxon>
        <taxon>Chlorellaceae</taxon>
        <taxon>Chlorella clade</taxon>
        <taxon>Chlorella</taxon>
    </lineage>
</organism>
<feature type="compositionally biased region" description="Basic and acidic residues" evidence="1">
    <location>
        <begin position="66"/>
        <end position="75"/>
    </location>
</feature>
<dbReference type="KEGG" id="cvr:CHLNCDRAFT_58304"/>
<feature type="non-terminal residue" evidence="2">
    <location>
        <position position="1"/>
    </location>
</feature>
<evidence type="ECO:0000313" key="2">
    <source>
        <dbReference type="EMBL" id="EFN54414.1"/>
    </source>
</evidence>
<evidence type="ECO:0000256" key="1">
    <source>
        <dbReference type="SAM" id="MobiDB-lite"/>
    </source>
</evidence>
<feature type="compositionally biased region" description="Basic and acidic residues" evidence="1">
    <location>
        <begin position="96"/>
        <end position="105"/>
    </location>
</feature>
<proteinExistence type="predicted"/>
<protein>
    <submittedName>
        <fullName evidence="2">Expressed protein</fullName>
    </submittedName>
</protein>
<dbReference type="RefSeq" id="XP_005846516.1">
    <property type="nucleotide sequence ID" value="XM_005846454.1"/>
</dbReference>
<keyword evidence="3" id="KW-1185">Reference proteome</keyword>
<evidence type="ECO:0000313" key="3">
    <source>
        <dbReference type="Proteomes" id="UP000008141"/>
    </source>
</evidence>
<feature type="region of interest" description="Disordered" evidence="1">
    <location>
        <begin position="1"/>
        <end position="138"/>
    </location>
</feature>
<dbReference type="GeneID" id="17353634"/>
<accession>E1ZIY5</accession>
<sequence length="228" mass="23741">PASSDPPASLEGLPSTTAYSGARGFGTEPSSEFADRGKDTRELVALGLSLHPSSPTGERTHRRHRPGEDVDRASPERWPPAAVGAGGCRRQRGARIRRDVADHAGFKPGGRSCDDEGRVWRHGGGRRQRDGGDGGQHGRAGRLGFCSIACCRKQLRRSLSRGAGAAGIGADGGAHAGGFPAFPAELEHSPRVEKSAPLRAARTADGDASASSSLLFSTRPFPALCFAG</sequence>
<dbReference type="Proteomes" id="UP000008141">
    <property type="component" value="Unassembled WGS sequence"/>
</dbReference>
<name>E1ZIY5_CHLVA</name>
<dbReference type="AlphaFoldDB" id="E1ZIY5"/>
<feature type="compositionally biased region" description="Basic and acidic residues" evidence="1">
    <location>
        <begin position="33"/>
        <end position="42"/>
    </location>
</feature>
<reference evidence="2 3" key="1">
    <citation type="journal article" date="2010" name="Plant Cell">
        <title>The Chlorella variabilis NC64A genome reveals adaptation to photosymbiosis, coevolution with viruses, and cryptic sex.</title>
        <authorList>
            <person name="Blanc G."/>
            <person name="Duncan G."/>
            <person name="Agarkova I."/>
            <person name="Borodovsky M."/>
            <person name="Gurnon J."/>
            <person name="Kuo A."/>
            <person name="Lindquist E."/>
            <person name="Lucas S."/>
            <person name="Pangilinan J."/>
            <person name="Polle J."/>
            <person name="Salamov A."/>
            <person name="Terry A."/>
            <person name="Yamada T."/>
            <person name="Dunigan D.D."/>
            <person name="Grigoriev I.V."/>
            <person name="Claverie J.M."/>
            <person name="Van Etten J.L."/>
        </authorList>
    </citation>
    <scope>NUCLEOTIDE SEQUENCE [LARGE SCALE GENOMIC DNA]</scope>
    <source>
        <strain evidence="2 3">NC64A</strain>
    </source>
</reference>
<dbReference type="EMBL" id="GL433848">
    <property type="protein sequence ID" value="EFN54414.1"/>
    <property type="molecule type" value="Genomic_DNA"/>
</dbReference>